<dbReference type="OrthoDB" id="5894at2759"/>
<dbReference type="InterPro" id="IPR036869">
    <property type="entry name" value="J_dom_sf"/>
</dbReference>
<keyword evidence="2" id="KW-0732">Signal</keyword>
<dbReference type="PRINTS" id="PR00625">
    <property type="entry name" value="JDOMAIN"/>
</dbReference>
<feature type="chain" id="PRO_5012706080" evidence="2">
    <location>
        <begin position="22"/>
        <end position="124"/>
    </location>
</feature>
<dbReference type="Pfam" id="PF00226">
    <property type="entry name" value="DnaJ"/>
    <property type="match status" value="1"/>
</dbReference>
<name>A0A1Q9CN84_SYMMI</name>
<dbReference type="PANTHER" id="PTHR44029:SF1">
    <property type="entry name" value="DNAJ HOMOLOG SUBFAMILY C MEMBER 21"/>
    <property type="match status" value="1"/>
</dbReference>
<organism evidence="4 5">
    <name type="scientific">Symbiodinium microadriaticum</name>
    <name type="common">Dinoflagellate</name>
    <name type="synonym">Zooxanthella microadriatica</name>
    <dbReference type="NCBI Taxonomy" id="2951"/>
    <lineage>
        <taxon>Eukaryota</taxon>
        <taxon>Sar</taxon>
        <taxon>Alveolata</taxon>
        <taxon>Dinophyceae</taxon>
        <taxon>Suessiales</taxon>
        <taxon>Symbiodiniaceae</taxon>
        <taxon>Symbiodinium</taxon>
    </lineage>
</organism>
<evidence type="ECO:0000259" key="3">
    <source>
        <dbReference type="PROSITE" id="PS50076"/>
    </source>
</evidence>
<protein>
    <submittedName>
        <fullName evidence="4">DnaJ-like subfamily B member 2</fullName>
    </submittedName>
</protein>
<feature type="region of interest" description="Disordered" evidence="1">
    <location>
        <begin position="89"/>
        <end position="124"/>
    </location>
</feature>
<dbReference type="PANTHER" id="PTHR44029">
    <property type="entry name" value="DNAJ HOMOLOG SUBFAMILY C MEMBER 21"/>
    <property type="match status" value="1"/>
</dbReference>
<dbReference type="SUPFAM" id="SSF46565">
    <property type="entry name" value="Chaperone J-domain"/>
    <property type="match status" value="1"/>
</dbReference>
<accession>A0A1Q9CN84</accession>
<feature type="signal peptide" evidence="2">
    <location>
        <begin position="1"/>
        <end position="21"/>
    </location>
</feature>
<evidence type="ECO:0000256" key="1">
    <source>
        <dbReference type="SAM" id="MobiDB-lite"/>
    </source>
</evidence>
<dbReference type="Gene3D" id="1.10.287.110">
    <property type="entry name" value="DnaJ domain"/>
    <property type="match status" value="1"/>
</dbReference>
<proteinExistence type="predicted"/>
<gene>
    <name evidence="4" type="primary">DNAJB2</name>
    <name evidence="4" type="ORF">AK812_SmicGene34754</name>
</gene>
<evidence type="ECO:0000313" key="4">
    <source>
        <dbReference type="EMBL" id="OLP84391.1"/>
    </source>
</evidence>
<evidence type="ECO:0000256" key="2">
    <source>
        <dbReference type="SAM" id="SignalP"/>
    </source>
</evidence>
<comment type="caution">
    <text evidence="4">The sequence shown here is derived from an EMBL/GenBank/DDBJ whole genome shotgun (WGS) entry which is preliminary data.</text>
</comment>
<dbReference type="GO" id="GO:0005737">
    <property type="term" value="C:cytoplasm"/>
    <property type="evidence" value="ECO:0007669"/>
    <property type="project" value="TreeGrafter"/>
</dbReference>
<keyword evidence="5" id="KW-1185">Reference proteome</keyword>
<dbReference type="AlphaFoldDB" id="A0A1Q9CN84"/>
<dbReference type="InterPro" id="IPR051964">
    <property type="entry name" value="Chaperone_stress_response"/>
</dbReference>
<evidence type="ECO:0000313" key="5">
    <source>
        <dbReference type="Proteomes" id="UP000186817"/>
    </source>
</evidence>
<feature type="domain" description="J" evidence="3">
    <location>
        <begin position="19"/>
        <end position="103"/>
    </location>
</feature>
<dbReference type="CDD" id="cd06257">
    <property type="entry name" value="DnaJ"/>
    <property type="match status" value="1"/>
</dbReference>
<sequence length="124" mass="13953">MGPLKVLWLVLCLAWAKQTYYEVLDVPKDADLRTIKKAYREKALVWHPDKNPDNREVIKRKVVLPRSDGSSSDEVRCKEAGEWSAVNLKTHSLGQRAMAPSGGEPHDTGPGRCSADEERSPRKE</sequence>
<feature type="compositionally biased region" description="Basic and acidic residues" evidence="1">
    <location>
        <begin position="104"/>
        <end position="124"/>
    </location>
</feature>
<dbReference type="InterPro" id="IPR001623">
    <property type="entry name" value="DnaJ_domain"/>
</dbReference>
<dbReference type="Proteomes" id="UP000186817">
    <property type="component" value="Unassembled WGS sequence"/>
</dbReference>
<dbReference type="SMART" id="SM00271">
    <property type="entry name" value="DnaJ"/>
    <property type="match status" value="1"/>
</dbReference>
<dbReference type="PROSITE" id="PS50076">
    <property type="entry name" value="DNAJ_2"/>
    <property type="match status" value="1"/>
</dbReference>
<dbReference type="EMBL" id="LSRX01001045">
    <property type="protein sequence ID" value="OLP84391.1"/>
    <property type="molecule type" value="Genomic_DNA"/>
</dbReference>
<reference evidence="4 5" key="1">
    <citation type="submission" date="2016-02" db="EMBL/GenBank/DDBJ databases">
        <title>Genome analysis of coral dinoflagellate symbionts highlights evolutionary adaptations to a symbiotic lifestyle.</title>
        <authorList>
            <person name="Aranda M."/>
            <person name="Li Y."/>
            <person name="Liew Y.J."/>
            <person name="Baumgarten S."/>
            <person name="Simakov O."/>
            <person name="Wilson M."/>
            <person name="Piel J."/>
            <person name="Ashoor H."/>
            <person name="Bougouffa S."/>
            <person name="Bajic V.B."/>
            <person name="Ryu T."/>
            <person name="Ravasi T."/>
            <person name="Bayer T."/>
            <person name="Micklem G."/>
            <person name="Kim H."/>
            <person name="Bhak J."/>
            <person name="Lajeunesse T.C."/>
            <person name="Voolstra C.R."/>
        </authorList>
    </citation>
    <scope>NUCLEOTIDE SEQUENCE [LARGE SCALE GENOMIC DNA]</scope>
    <source>
        <strain evidence="4 5">CCMP2467</strain>
    </source>
</reference>